<gene>
    <name evidence="2" type="ORF">KGA66_16475</name>
</gene>
<protein>
    <recommendedName>
        <fullName evidence="4">DUF1003 domain-containing protein</fullName>
    </recommendedName>
</protein>
<reference evidence="2" key="1">
    <citation type="submission" date="2021-04" db="EMBL/GenBank/DDBJ databases">
        <title>Genome based classification of Actinospica acidithermotolerans sp. nov., an actinobacterium isolated from an Indonesian hot spring.</title>
        <authorList>
            <person name="Kusuma A.B."/>
            <person name="Putra K.E."/>
            <person name="Nafisah S."/>
            <person name="Loh J."/>
            <person name="Nouioui I."/>
            <person name="Goodfellow M."/>
        </authorList>
    </citation>
    <scope>NUCLEOTIDE SEQUENCE</scope>
    <source>
        <strain evidence="2">DSM 45618</strain>
    </source>
</reference>
<dbReference type="Proteomes" id="UP000677913">
    <property type="component" value="Unassembled WGS sequence"/>
</dbReference>
<evidence type="ECO:0000313" key="2">
    <source>
        <dbReference type="EMBL" id="MBS2964654.1"/>
    </source>
</evidence>
<keyword evidence="1" id="KW-0472">Membrane</keyword>
<dbReference type="EMBL" id="JAGSXH010000056">
    <property type="protein sequence ID" value="MBS2964654.1"/>
    <property type="molecule type" value="Genomic_DNA"/>
</dbReference>
<organism evidence="2 3">
    <name type="scientific">Actinocrinis puniceicyclus</name>
    <dbReference type="NCBI Taxonomy" id="977794"/>
    <lineage>
        <taxon>Bacteria</taxon>
        <taxon>Bacillati</taxon>
        <taxon>Actinomycetota</taxon>
        <taxon>Actinomycetes</taxon>
        <taxon>Catenulisporales</taxon>
        <taxon>Actinospicaceae</taxon>
        <taxon>Actinocrinis</taxon>
    </lineage>
</organism>
<sequence>MSSLYIHVVHPHIDHRKAHGPVKVVDQHPTGSGVARFNTRLAIAITKVVGSMWCAYAFGLFDLISLPAAINAGTAAIISWIAQTFLQLVLLSVIMVGQNVQAEAADKRSEATYKDTEALLHGQEQLAAHLAAQDVVLRSLAAKVGIEVGC</sequence>
<evidence type="ECO:0000313" key="3">
    <source>
        <dbReference type="Proteomes" id="UP000677913"/>
    </source>
</evidence>
<comment type="caution">
    <text evidence="2">The sequence shown here is derived from an EMBL/GenBank/DDBJ whole genome shotgun (WGS) entry which is preliminary data.</text>
</comment>
<accession>A0A8J7WT15</accession>
<feature type="transmembrane region" description="Helical" evidence="1">
    <location>
        <begin position="48"/>
        <end position="70"/>
    </location>
</feature>
<name>A0A8J7WT15_9ACTN</name>
<keyword evidence="1" id="KW-0812">Transmembrane</keyword>
<keyword evidence="3" id="KW-1185">Reference proteome</keyword>
<evidence type="ECO:0008006" key="4">
    <source>
        <dbReference type="Google" id="ProtNLM"/>
    </source>
</evidence>
<proteinExistence type="predicted"/>
<keyword evidence="1" id="KW-1133">Transmembrane helix</keyword>
<dbReference type="RefSeq" id="WP_211469014.1">
    <property type="nucleotide sequence ID" value="NZ_JAGSXH010000056.1"/>
</dbReference>
<evidence type="ECO:0000256" key="1">
    <source>
        <dbReference type="SAM" id="Phobius"/>
    </source>
</evidence>
<feature type="transmembrane region" description="Helical" evidence="1">
    <location>
        <begin position="76"/>
        <end position="97"/>
    </location>
</feature>
<dbReference type="AlphaFoldDB" id="A0A8J7WT15"/>